<dbReference type="GO" id="GO:0006897">
    <property type="term" value="P:endocytosis"/>
    <property type="evidence" value="ECO:0007669"/>
    <property type="project" value="InterPro"/>
</dbReference>
<feature type="compositionally biased region" description="Polar residues" evidence="1">
    <location>
        <begin position="262"/>
        <end position="284"/>
    </location>
</feature>
<accession>A0A7S3YU65</accession>
<dbReference type="Gene3D" id="2.30.29.30">
    <property type="entry name" value="Pleckstrin-homology domain (PH domain)/Phosphotyrosine-binding domain (PTB)"/>
    <property type="match status" value="1"/>
</dbReference>
<evidence type="ECO:0000256" key="1">
    <source>
        <dbReference type="SAM" id="MobiDB-lite"/>
    </source>
</evidence>
<dbReference type="EMBL" id="HBIV01018704">
    <property type="protein sequence ID" value="CAE0661950.1"/>
    <property type="molecule type" value="Transcribed_RNA"/>
</dbReference>
<feature type="region of interest" description="Disordered" evidence="1">
    <location>
        <begin position="232"/>
        <end position="291"/>
    </location>
</feature>
<evidence type="ECO:0000259" key="2">
    <source>
        <dbReference type="Pfam" id="PF07933"/>
    </source>
</evidence>
<dbReference type="InterPro" id="IPR012466">
    <property type="entry name" value="NECAP_PHear"/>
</dbReference>
<dbReference type="SUPFAM" id="SSF50729">
    <property type="entry name" value="PH domain-like"/>
    <property type="match status" value="1"/>
</dbReference>
<dbReference type="InterPro" id="IPR011993">
    <property type="entry name" value="PH-like_dom_sf"/>
</dbReference>
<dbReference type="PANTHER" id="PTHR12847:SF9">
    <property type="entry name" value="NECAP-LIKE PROTEIN CG9132"/>
    <property type="match status" value="1"/>
</dbReference>
<feature type="compositionally biased region" description="Basic residues" evidence="1">
    <location>
        <begin position="200"/>
        <end position="213"/>
    </location>
</feature>
<gene>
    <name evidence="3" type="ORF">LGLO00237_LOCUS13545</name>
</gene>
<name>A0A7S3YU65_9EUKA</name>
<protein>
    <recommendedName>
        <fullName evidence="2">NECAP PHear domain-containing protein</fullName>
    </recommendedName>
</protein>
<feature type="compositionally biased region" description="Polar residues" evidence="1">
    <location>
        <begin position="235"/>
        <end position="252"/>
    </location>
</feature>
<evidence type="ECO:0000313" key="3">
    <source>
        <dbReference type="EMBL" id="CAE0661950.1"/>
    </source>
</evidence>
<organism evidence="3">
    <name type="scientific">Lotharella globosa</name>
    <dbReference type="NCBI Taxonomy" id="91324"/>
    <lineage>
        <taxon>Eukaryota</taxon>
        <taxon>Sar</taxon>
        <taxon>Rhizaria</taxon>
        <taxon>Cercozoa</taxon>
        <taxon>Chlorarachniophyceae</taxon>
        <taxon>Lotharella</taxon>
    </lineage>
</organism>
<dbReference type="GO" id="GO:0030125">
    <property type="term" value="C:clathrin vesicle coat"/>
    <property type="evidence" value="ECO:0007669"/>
    <property type="project" value="TreeGrafter"/>
</dbReference>
<proteinExistence type="predicted"/>
<dbReference type="AlphaFoldDB" id="A0A7S3YU65"/>
<feature type="region of interest" description="Disordered" evidence="1">
    <location>
        <begin position="164"/>
        <end position="219"/>
    </location>
</feature>
<sequence>MSSVEATVLRIDRCKVYRLPPMSGAKGYMAKEWDVNNPMAEVKLNLTTLNDDMFFKFVTKEGKLFAKSIKLDGRLVASGDKMLEYYIDKVSDSSRFFVVKIQNPRTKKVLPIGIGFSDRENAMSLNASIDDHIKQVEREIEYEKMKSEKGTSAVKDDEDDLFSDFSNLRGPSGGSSSANVTNIAPPTLSNIAPPSAGGGAKKKKKKKKKGGKTKTKEAKFGDDFDANFADFGNFESGNTTEAKTSTSVSAGLSTDGWEASFESANTTTEAKSQPTTTGTSQATNDILGLFS</sequence>
<feature type="compositionally biased region" description="Polar residues" evidence="1">
    <location>
        <begin position="174"/>
        <end position="192"/>
    </location>
</feature>
<reference evidence="3" key="1">
    <citation type="submission" date="2021-01" db="EMBL/GenBank/DDBJ databases">
        <authorList>
            <person name="Corre E."/>
            <person name="Pelletier E."/>
            <person name="Niang G."/>
            <person name="Scheremetjew M."/>
            <person name="Finn R."/>
            <person name="Kale V."/>
            <person name="Holt S."/>
            <person name="Cochrane G."/>
            <person name="Meng A."/>
            <person name="Brown T."/>
            <person name="Cohen L."/>
        </authorList>
    </citation>
    <scope>NUCLEOTIDE SEQUENCE</scope>
    <source>
        <strain evidence="3">CCCM811</strain>
    </source>
</reference>
<dbReference type="PANTHER" id="PTHR12847">
    <property type="entry name" value="ATP-BINDING CASSETTE ABC TRANSPORTER-RELATED"/>
    <property type="match status" value="1"/>
</dbReference>
<dbReference type="Pfam" id="PF07933">
    <property type="entry name" value="DUF1681"/>
    <property type="match status" value="1"/>
</dbReference>
<feature type="domain" description="NECAP PHear" evidence="2">
    <location>
        <begin position="5"/>
        <end position="153"/>
    </location>
</feature>